<evidence type="ECO:0000313" key="2">
    <source>
        <dbReference type="Proteomes" id="UP000823775"/>
    </source>
</evidence>
<accession>A0ABS8RNS8</accession>
<organism evidence="1 2">
    <name type="scientific">Datura stramonium</name>
    <name type="common">Jimsonweed</name>
    <name type="synonym">Common thornapple</name>
    <dbReference type="NCBI Taxonomy" id="4076"/>
    <lineage>
        <taxon>Eukaryota</taxon>
        <taxon>Viridiplantae</taxon>
        <taxon>Streptophyta</taxon>
        <taxon>Embryophyta</taxon>
        <taxon>Tracheophyta</taxon>
        <taxon>Spermatophyta</taxon>
        <taxon>Magnoliopsida</taxon>
        <taxon>eudicotyledons</taxon>
        <taxon>Gunneridae</taxon>
        <taxon>Pentapetalae</taxon>
        <taxon>asterids</taxon>
        <taxon>lamiids</taxon>
        <taxon>Solanales</taxon>
        <taxon>Solanaceae</taxon>
        <taxon>Solanoideae</taxon>
        <taxon>Datureae</taxon>
        <taxon>Datura</taxon>
    </lineage>
</organism>
<reference evidence="1 2" key="1">
    <citation type="journal article" date="2021" name="BMC Genomics">
        <title>Datura genome reveals duplications of psychoactive alkaloid biosynthetic genes and high mutation rate following tissue culture.</title>
        <authorList>
            <person name="Rajewski A."/>
            <person name="Carter-House D."/>
            <person name="Stajich J."/>
            <person name="Litt A."/>
        </authorList>
    </citation>
    <scope>NUCLEOTIDE SEQUENCE [LARGE SCALE GENOMIC DNA]</scope>
    <source>
        <strain evidence="1">AR-01</strain>
    </source>
</reference>
<sequence>MEQNGTIASVTWVSFILADIKIFSEGPHLVHVAEHIWHIKLHDTELGFPELLNSSAPPRQFRVTEQFICYELRVTELVIHYRDRHSSWRFAAADSEESRQNRHGETLVTIAGPLQWTTRGRMPV</sequence>
<gene>
    <name evidence="1" type="ORF">HAX54_036279</name>
</gene>
<dbReference type="EMBL" id="JACEIK010000048">
    <property type="protein sequence ID" value="MCD7447911.1"/>
    <property type="molecule type" value="Genomic_DNA"/>
</dbReference>
<dbReference type="Proteomes" id="UP000823775">
    <property type="component" value="Unassembled WGS sequence"/>
</dbReference>
<keyword evidence="2" id="KW-1185">Reference proteome</keyword>
<proteinExistence type="predicted"/>
<evidence type="ECO:0000313" key="1">
    <source>
        <dbReference type="EMBL" id="MCD7447911.1"/>
    </source>
</evidence>
<name>A0ABS8RNS8_DATST</name>
<protein>
    <submittedName>
        <fullName evidence="1">Uncharacterized protein</fullName>
    </submittedName>
</protein>
<comment type="caution">
    <text evidence="1">The sequence shown here is derived from an EMBL/GenBank/DDBJ whole genome shotgun (WGS) entry which is preliminary data.</text>
</comment>